<feature type="compositionally biased region" description="Polar residues" evidence="1">
    <location>
        <begin position="1"/>
        <end position="11"/>
    </location>
</feature>
<dbReference type="RefSeq" id="WP_202009352.1">
    <property type="nucleotide sequence ID" value="NZ_JAERRB010000003.1"/>
</dbReference>
<evidence type="ECO:0008006" key="4">
    <source>
        <dbReference type="Google" id="ProtNLM"/>
    </source>
</evidence>
<sequence length="152" mass="17794">MQPVRFTTLSATKPPKPSVNKSVDTAVHSRYNLNIVFNTITPLLIAYEPRLKLNTNYCTRYDLFSEKENTLFGRRRKDIPFLSLVLQKNYVGLYFMPVYFDPELKKSLSNTLRVMLKGKSCFHLTHIDDALVRQLKSLLRAGYKLYQKNDWL</sequence>
<accession>A0ABS1KQS2</accession>
<organism evidence="2 3">
    <name type="scientific">Chryseolinea lacunae</name>
    <dbReference type="NCBI Taxonomy" id="2801331"/>
    <lineage>
        <taxon>Bacteria</taxon>
        <taxon>Pseudomonadati</taxon>
        <taxon>Bacteroidota</taxon>
        <taxon>Cytophagia</taxon>
        <taxon>Cytophagales</taxon>
        <taxon>Fulvivirgaceae</taxon>
        <taxon>Chryseolinea</taxon>
    </lineage>
</organism>
<protein>
    <recommendedName>
        <fullName evidence="4">DUF1801 domain-containing protein</fullName>
    </recommendedName>
</protein>
<name>A0ABS1KQS2_9BACT</name>
<dbReference type="EMBL" id="JAERRB010000003">
    <property type="protein sequence ID" value="MBL0741820.1"/>
    <property type="molecule type" value="Genomic_DNA"/>
</dbReference>
<dbReference type="Proteomes" id="UP000613030">
    <property type="component" value="Unassembled WGS sequence"/>
</dbReference>
<keyword evidence="3" id="KW-1185">Reference proteome</keyword>
<evidence type="ECO:0000256" key="1">
    <source>
        <dbReference type="SAM" id="MobiDB-lite"/>
    </source>
</evidence>
<reference evidence="2 3" key="1">
    <citation type="submission" date="2021-01" db="EMBL/GenBank/DDBJ databases">
        <title>Chryseolinea sp. Jin1 Genome sequencing and assembly.</title>
        <authorList>
            <person name="Kim I."/>
        </authorList>
    </citation>
    <scope>NUCLEOTIDE SEQUENCE [LARGE SCALE GENOMIC DNA]</scope>
    <source>
        <strain evidence="2 3">Jin1</strain>
    </source>
</reference>
<feature type="region of interest" description="Disordered" evidence="1">
    <location>
        <begin position="1"/>
        <end position="21"/>
    </location>
</feature>
<gene>
    <name evidence="2" type="ORF">JI741_11355</name>
</gene>
<evidence type="ECO:0000313" key="3">
    <source>
        <dbReference type="Proteomes" id="UP000613030"/>
    </source>
</evidence>
<proteinExistence type="predicted"/>
<evidence type="ECO:0000313" key="2">
    <source>
        <dbReference type="EMBL" id="MBL0741820.1"/>
    </source>
</evidence>
<comment type="caution">
    <text evidence="2">The sequence shown here is derived from an EMBL/GenBank/DDBJ whole genome shotgun (WGS) entry which is preliminary data.</text>
</comment>